<dbReference type="PANTHER" id="PTHR43215:SF14">
    <property type="entry name" value="RADIAL SPOKE HEAD 1 HOMOLOG"/>
    <property type="match status" value="1"/>
</dbReference>
<dbReference type="PANTHER" id="PTHR43215">
    <property type="entry name" value="RADIAL SPOKE HEAD 1 HOMOLOG"/>
    <property type="match status" value="1"/>
</dbReference>
<keyword evidence="1" id="KW-0677">Repeat</keyword>
<evidence type="ECO:0000313" key="3">
    <source>
        <dbReference type="EMBL" id="MDS1309670.1"/>
    </source>
</evidence>
<proteinExistence type="predicted"/>
<dbReference type="InterPro" id="IPR003409">
    <property type="entry name" value="MORN"/>
</dbReference>
<protein>
    <submittedName>
        <fullName evidence="3">PEGA domain-containing protein</fullName>
    </submittedName>
</protein>
<gene>
    <name evidence="3" type="ORF">RKA07_06040</name>
</gene>
<dbReference type="SUPFAM" id="SSF82185">
    <property type="entry name" value="Histone H3 K4-specific methyltransferase SET7/9 N-terminal domain"/>
    <property type="match status" value="2"/>
</dbReference>
<sequence length="443" mass="47660">MVDFRPLLFLNALALMLLVTAGFASVRSEMPIAAAPLQPAQNVTLPKPANKPAVTQSPQVLVEAPAPAPAPAIETVAEAPVEAETLPMEQPASAEQFNIPDLPDEAVMLASAEPPAAMATYTAKAVPEQSPAPTTGTLTLRSNVAGDRVEINGKEYGPTRLDLELAPGKYDITIKKDGFRPWQQSVALDAGNELTLVGKLEAYTTVNYQNGNWRGGIKTGDGTYEDKDGLKYEGQFADGAFHGSGTAWYPDGTRYEGDWENGKRSGEGAWRDADGSRYTGQFADDSFQGQGTLTLANGDILTGEWSQGRLNGHGSLTTADGMLYVGGFRNSDFHGRGTLTYPDGRHYEGDFSNGTFHGRGSEVFANGKKYEGEYIEGKFHGNGLLRNPNGSSIEATFRHGEPYGQVRLTTAAGEIFTARTTEPGVCYRDKSYRATQCPKLEGW</sequence>
<name>A0ABU2HF20_9GAMM</name>
<reference evidence="3" key="1">
    <citation type="submission" date="2023-09" db="EMBL/GenBank/DDBJ databases">
        <title>Marinobacter sediminicola sp. nov. and Marinobacter maritimum sp. nov., isolated from marine sediment.</title>
        <authorList>
            <person name="An J."/>
        </authorList>
    </citation>
    <scope>NUCLEOTIDE SEQUENCE</scope>
    <source>
        <strain evidence="3">F60267</strain>
    </source>
</reference>
<comment type="caution">
    <text evidence="3">The sequence shown here is derived from an EMBL/GenBank/DDBJ whole genome shotgun (WGS) entry which is preliminary data.</text>
</comment>
<keyword evidence="4" id="KW-1185">Reference proteome</keyword>
<evidence type="ECO:0000256" key="1">
    <source>
        <dbReference type="ARBA" id="ARBA00022737"/>
    </source>
</evidence>
<dbReference type="RefSeq" id="WP_200369330.1">
    <property type="nucleotide sequence ID" value="NZ_JAVMBO010000007.1"/>
</dbReference>
<dbReference type="SMART" id="SM00698">
    <property type="entry name" value="MORN"/>
    <property type="match status" value="7"/>
</dbReference>
<feature type="domain" description="PEGA" evidence="2">
    <location>
        <begin position="136"/>
        <end position="201"/>
    </location>
</feature>
<evidence type="ECO:0000313" key="4">
    <source>
        <dbReference type="Proteomes" id="UP001267407"/>
    </source>
</evidence>
<accession>A0ABU2HF20</accession>
<dbReference type="EMBL" id="JAVMBO010000007">
    <property type="protein sequence ID" value="MDS1309670.1"/>
    <property type="molecule type" value="Genomic_DNA"/>
</dbReference>
<dbReference type="Gene3D" id="2.20.110.10">
    <property type="entry name" value="Histone H3 K4-specific methyltransferase SET7/9 N-terminal domain"/>
    <property type="match status" value="4"/>
</dbReference>
<dbReference type="Pfam" id="PF02493">
    <property type="entry name" value="MORN"/>
    <property type="match status" value="8"/>
</dbReference>
<organism evidence="3 4">
    <name type="scientific">Marinobacter xiaoshiensis</name>
    <dbReference type="NCBI Taxonomy" id="3073652"/>
    <lineage>
        <taxon>Bacteria</taxon>
        <taxon>Pseudomonadati</taxon>
        <taxon>Pseudomonadota</taxon>
        <taxon>Gammaproteobacteria</taxon>
        <taxon>Pseudomonadales</taxon>
        <taxon>Marinobacteraceae</taxon>
        <taxon>Marinobacter</taxon>
    </lineage>
</organism>
<evidence type="ECO:0000259" key="2">
    <source>
        <dbReference type="Pfam" id="PF08308"/>
    </source>
</evidence>
<dbReference type="Proteomes" id="UP001267407">
    <property type="component" value="Unassembled WGS sequence"/>
</dbReference>
<dbReference type="InterPro" id="IPR013229">
    <property type="entry name" value="PEGA"/>
</dbReference>
<dbReference type="Pfam" id="PF08308">
    <property type="entry name" value="PEGA"/>
    <property type="match status" value="1"/>
</dbReference>